<organism evidence="3 4">
    <name type="scientific">Lausannevirus</name>
    <dbReference type="NCBI Taxonomy" id="999883"/>
    <lineage>
        <taxon>Viruses</taxon>
        <taxon>Varidnaviria</taxon>
        <taxon>Bamfordvirae</taxon>
        <taxon>Nucleocytoviricota</taxon>
        <taxon>Megaviricetes</taxon>
        <taxon>Pimascovirales</taxon>
        <taxon>Pimascovirales incertae sedis</taxon>
        <taxon>Marseilleviridae</taxon>
        <taxon>Losannavirus</taxon>
        <taxon>Losannavirus lausannense</taxon>
    </lineage>
</organism>
<dbReference type="OrthoDB" id="26127at10239"/>
<evidence type="ECO:0000313" key="4">
    <source>
        <dbReference type="Proteomes" id="UP000203366"/>
    </source>
</evidence>
<proteinExistence type="predicted"/>
<dbReference type="KEGG" id="vg:10399946"/>
<feature type="domain" description="DUF5858" evidence="2">
    <location>
        <begin position="78"/>
        <end position="139"/>
    </location>
</feature>
<protein>
    <recommendedName>
        <fullName evidence="2">DUF5858 domain-containing protein</fullName>
    </recommendedName>
</protein>
<reference evidence="3 4" key="1">
    <citation type="journal article" date="2011" name="Environ. Microbiol.">
        <title>Lausannevirus, a giant amoebal virus encoding histone doublets.</title>
        <authorList>
            <person name="Thomas V."/>
            <person name="Bertelli C."/>
            <person name="Collyn F."/>
            <person name="Casson N."/>
            <person name="Telenti A."/>
            <person name="Goesmann A."/>
            <person name="Croxatto A."/>
            <person name="Greub G."/>
        </authorList>
    </citation>
    <scope>NUCLEOTIDE SEQUENCE [LARGE SCALE GENOMIC DNA]</scope>
    <source>
        <strain evidence="3">7715</strain>
    </source>
</reference>
<evidence type="ECO:0000259" key="2">
    <source>
        <dbReference type="Pfam" id="PF19176"/>
    </source>
</evidence>
<feature type="compositionally biased region" description="Basic and acidic residues" evidence="1">
    <location>
        <begin position="130"/>
        <end position="148"/>
    </location>
</feature>
<evidence type="ECO:0000313" key="3">
    <source>
        <dbReference type="EMBL" id="AEA07214.1"/>
    </source>
</evidence>
<name>F2WLU1_9VIRU</name>
<sequence length="148" mass="17278">MDDYLSELVKFAEEIGKNIGTKWVFYQTHSQAKNYATITPDLTKYSAEVKVEKVEKDGKNVKWLFKEKRAKDFIPTTRGECLKRVEKDITNSQTYQSIMIQKELQKMNSNFEKLLTLFSDGVELSPNNPEKMKERSEHFSGLVDEQKE</sequence>
<gene>
    <name evidence="3" type="ORF">LAU_0364</name>
</gene>
<dbReference type="Proteomes" id="UP000203366">
    <property type="component" value="Segment"/>
</dbReference>
<feature type="region of interest" description="Disordered" evidence="1">
    <location>
        <begin position="124"/>
        <end position="148"/>
    </location>
</feature>
<evidence type="ECO:0000256" key="1">
    <source>
        <dbReference type="SAM" id="MobiDB-lite"/>
    </source>
</evidence>
<dbReference type="GeneID" id="10399946"/>
<dbReference type="EMBL" id="HQ113105">
    <property type="protein sequence ID" value="AEA07214.1"/>
    <property type="molecule type" value="Genomic_DNA"/>
</dbReference>
<accession>F2WLU1</accession>
<keyword evidence="4" id="KW-1185">Reference proteome</keyword>
<dbReference type="RefSeq" id="YP_004347326.1">
    <property type="nucleotide sequence ID" value="NC_015326.1"/>
</dbReference>
<dbReference type="Pfam" id="PF19176">
    <property type="entry name" value="DUF5858"/>
    <property type="match status" value="1"/>
</dbReference>
<dbReference type="InterPro" id="IPR043873">
    <property type="entry name" value="DUF5858"/>
</dbReference>